<evidence type="ECO:0000313" key="8">
    <source>
        <dbReference type="Proteomes" id="UP001140091"/>
    </source>
</evidence>
<name>A0A9W8IV51_9AGAR</name>
<dbReference type="Pfam" id="PF06870">
    <property type="entry name" value="RNA_pol_I_A49"/>
    <property type="match status" value="2"/>
</dbReference>
<dbReference type="EMBL" id="JANBPK010001377">
    <property type="protein sequence ID" value="KAJ2923265.1"/>
    <property type="molecule type" value="Genomic_DNA"/>
</dbReference>
<dbReference type="GO" id="GO:0003677">
    <property type="term" value="F:DNA binding"/>
    <property type="evidence" value="ECO:0007669"/>
    <property type="project" value="InterPro"/>
</dbReference>
<proteinExistence type="inferred from homology"/>
<keyword evidence="5" id="KW-0539">Nucleus</keyword>
<evidence type="ECO:0000256" key="4">
    <source>
        <dbReference type="ARBA" id="ARBA00023163"/>
    </source>
</evidence>
<dbReference type="GO" id="GO:0000428">
    <property type="term" value="C:DNA-directed RNA polymerase complex"/>
    <property type="evidence" value="ECO:0007669"/>
    <property type="project" value="UniProtKB-KW"/>
</dbReference>
<evidence type="ECO:0000256" key="6">
    <source>
        <dbReference type="SAM" id="MobiDB-lite"/>
    </source>
</evidence>
<evidence type="ECO:0000256" key="2">
    <source>
        <dbReference type="ARBA" id="ARBA00009430"/>
    </source>
</evidence>
<dbReference type="GO" id="GO:0006351">
    <property type="term" value="P:DNA-templated transcription"/>
    <property type="evidence" value="ECO:0007669"/>
    <property type="project" value="InterPro"/>
</dbReference>
<evidence type="ECO:0000313" key="7">
    <source>
        <dbReference type="EMBL" id="KAJ2923265.1"/>
    </source>
</evidence>
<evidence type="ECO:0000256" key="3">
    <source>
        <dbReference type="ARBA" id="ARBA00022478"/>
    </source>
</evidence>
<evidence type="ECO:0000256" key="1">
    <source>
        <dbReference type="ARBA" id="ARBA00004604"/>
    </source>
</evidence>
<comment type="similarity">
    <text evidence="2">Belongs to the eukaryotic RPA49/POLR1E RNA polymerase subunit family.</text>
</comment>
<accession>A0A9W8IV51</accession>
<keyword evidence="3" id="KW-0240">DNA-directed RNA polymerase</keyword>
<organism evidence="7 8">
    <name type="scientific">Candolleomyces eurysporus</name>
    <dbReference type="NCBI Taxonomy" id="2828524"/>
    <lineage>
        <taxon>Eukaryota</taxon>
        <taxon>Fungi</taxon>
        <taxon>Dikarya</taxon>
        <taxon>Basidiomycota</taxon>
        <taxon>Agaricomycotina</taxon>
        <taxon>Agaricomycetes</taxon>
        <taxon>Agaricomycetidae</taxon>
        <taxon>Agaricales</taxon>
        <taxon>Agaricineae</taxon>
        <taxon>Psathyrellaceae</taxon>
        <taxon>Candolleomyces</taxon>
    </lineage>
</organism>
<gene>
    <name evidence="7" type="ORF">H1R20_g13827</name>
</gene>
<protein>
    <submittedName>
        <fullName evidence="7">Uncharacterized protein</fullName>
    </submittedName>
</protein>
<sequence>MSAAKSSSKKRKRDESPSHELTVELSRTKTGKGGPHLTPSKTQFREAKNALGDTFGTKKAKAAIRAQERNHVDISAMAGVMGHVMDSIQKGAQGLMTTDEAKEFADSNRLIPSFDATATEPGDVYPLHNIIPEAEWKALSVSAFDSTTNDKERLALLPHRSSEWKYPEARHQSTSSTKTNLLTHMFALCLKLENFAADSETLAKDLSMSTTEINQLFKTLGCKISKLTDRERTRLGIADNAAETKRAVLTAPVEFPKPRLKRKT</sequence>
<comment type="subcellular location">
    <subcellularLocation>
        <location evidence="1">Nucleus</location>
        <location evidence="1">Nucleolus</location>
    </subcellularLocation>
</comment>
<keyword evidence="4" id="KW-0804">Transcription</keyword>
<dbReference type="PANTHER" id="PTHR14440">
    <property type="entry name" value="DNA-DIRECTED RNA POLYMERASE I SUBUNIT RPA49"/>
    <property type="match status" value="1"/>
</dbReference>
<reference evidence="7" key="1">
    <citation type="submission" date="2022-06" db="EMBL/GenBank/DDBJ databases">
        <title>Genome Sequence of Candolleomyces eurysporus.</title>
        <authorList>
            <person name="Buettner E."/>
        </authorList>
    </citation>
    <scope>NUCLEOTIDE SEQUENCE</scope>
    <source>
        <strain evidence="7">VTCC 930004</strain>
    </source>
</reference>
<feature type="region of interest" description="Disordered" evidence="6">
    <location>
        <begin position="1"/>
        <end position="42"/>
    </location>
</feature>
<keyword evidence="8" id="KW-1185">Reference proteome</keyword>
<feature type="non-terminal residue" evidence="7">
    <location>
        <position position="1"/>
    </location>
</feature>
<feature type="compositionally biased region" description="Basic and acidic residues" evidence="6">
    <location>
        <begin position="13"/>
        <end position="22"/>
    </location>
</feature>
<dbReference type="OrthoDB" id="532500at2759"/>
<dbReference type="InterPro" id="IPR009668">
    <property type="entry name" value="RNA_pol-assoc_fac_A49-like"/>
</dbReference>
<dbReference type="Proteomes" id="UP001140091">
    <property type="component" value="Unassembled WGS sequence"/>
</dbReference>
<comment type="caution">
    <text evidence="7">The sequence shown here is derived from an EMBL/GenBank/DDBJ whole genome shotgun (WGS) entry which is preliminary data.</text>
</comment>
<dbReference type="AlphaFoldDB" id="A0A9W8IV51"/>
<evidence type="ECO:0000256" key="5">
    <source>
        <dbReference type="ARBA" id="ARBA00023242"/>
    </source>
</evidence>
<dbReference type="GO" id="GO:0005730">
    <property type="term" value="C:nucleolus"/>
    <property type="evidence" value="ECO:0007669"/>
    <property type="project" value="UniProtKB-SubCell"/>
</dbReference>